<dbReference type="AlphaFoldDB" id="A0AAW1LJT8"/>
<proteinExistence type="predicted"/>
<protein>
    <submittedName>
        <fullName evidence="1">Uncharacterized protein</fullName>
    </submittedName>
</protein>
<gene>
    <name evidence="1" type="ORF">RND81_04G024200</name>
</gene>
<comment type="caution">
    <text evidence="1">The sequence shown here is derived from an EMBL/GenBank/DDBJ whole genome shotgun (WGS) entry which is preliminary data.</text>
</comment>
<evidence type="ECO:0000313" key="1">
    <source>
        <dbReference type="EMBL" id="KAK9732816.1"/>
    </source>
</evidence>
<name>A0AAW1LJT8_SAPOF</name>
<organism evidence="1 2">
    <name type="scientific">Saponaria officinalis</name>
    <name type="common">Common soapwort</name>
    <name type="synonym">Lychnis saponaria</name>
    <dbReference type="NCBI Taxonomy" id="3572"/>
    <lineage>
        <taxon>Eukaryota</taxon>
        <taxon>Viridiplantae</taxon>
        <taxon>Streptophyta</taxon>
        <taxon>Embryophyta</taxon>
        <taxon>Tracheophyta</taxon>
        <taxon>Spermatophyta</taxon>
        <taxon>Magnoliopsida</taxon>
        <taxon>eudicotyledons</taxon>
        <taxon>Gunneridae</taxon>
        <taxon>Pentapetalae</taxon>
        <taxon>Caryophyllales</taxon>
        <taxon>Caryophyllaceae</taxon>
        <taxon>Caryophylleae</taxon>
        <taxon>Saponaria</taxon>
    </lineage>
</organism>
<reference evidence="1" key="1">
    <citation type="submission" date="2024-03" db="EMBL/GenBank/DDBJ databases">
        <title>WGS assembly of Saponaria officinalis var. Norfolk2.</title>
        <authorList>
            <person name="Jenkins J."/>
            <person name="Shu S."/>
            <person name="Grimwood J."/>
            <person name="Barry K."/>
            <person name="Goodstein D."/>
            <person name="Schmutz J."/>
            <person name="Leebens-Mack J."/>
            <person name="Osbourn A."/>
        </authorList>
    </citation>
    <scope>NUCLEOTIDE SEQUENCE [LARGE SCALE GENOMIC DNA]</scope>
    <source>
        <strain evidence="1">JIC</strain>
    </source>
</reference>
<dbReference type="Proteomes" id="UP001443914">
    <property type="component" value="Unassembled WGS sequence"/>
</dbReference>
<sequence>MVAMIDGPMVRRLIENNEEFTKFVEEKFKMKNQKIEEKDGFVAVDLEKYKVELRGMMLAVAQGIGNTPVNVMVEEGSFLSKVYEFEISRIQMEKQEEEKKTMKIEEEKEKGKFNLNNIINGNNERVKIVTRNNKSLKKKSSFNLSSFCACSGKQFVDNS</sequence>
<dbReference type="EMBL" id="JBDFQZ010000004">
    <property type="protein sequence ID" value="KAK9732816.1"/>
    <property type="molecule type" value="Genomic_DNA"/>
</dbReference>
<accession>A0AAW1LJT8</accession>
<keyword evidence="2" id="KW-1185">Reference proteome</keyword>
<evidence type="ECO:0000313" key="2">
    <source>
        <dbReference type="Proteomes" id="UP001443914"/>
    </source>
</evidence>